<keyword evidence="4" id="KW-1185">Reference proteome</keyword>
<feature type="domain" description="Glycosyltransferase 2-like" evidence="2">
    <location>
        <begin position="226"/>
        <end position="345"/>
    </location>
</feature>
<accession>A0A1I0ZNR7</accession>
<dbReference type="Pfam" id="PF00535">
    <property type="entry name" value="Glycos_transf_2"/>
    <property type="match status" value="1"/>
</dbReference>
<dbReference type="PANTHER" id="PTHR43685:SF11">
    <property type="entry name" value="GLYCOSYLTRANSFERASE TAGX-RELATED"/>
    <property type="match status" value="1"/>
</dbReference>
<dbReference type="CDD" id="cd00761">
    <property type="entry name" value="Glyco_tranf_GTA_type"/>
    <property type="match status" value="1"/>
</dbReference>
<dbReference type="InterPro" id="IPR029044">
    <property type="entry name" value="Nucleotide-diphossugar_trans"/>
</dbReference>
<dbReference type="InterPro" id="IPR050834">
    <property type="entry name" value="Glycosyltransf_2"/>
</dbReference>
<evidence type="ECO:0000313" key="4">
    <source>
        <dbReference type="Proteomes" id="UP000198642"/>
    </source>
</evidence>
<organism evidence="3 4">
    <name type="scientific">Lentibacillus halodurans</name>
    <dbReference type="NCBI Taxonomy" id="237679"/>
    <lineage>
        <taxon>Bacteria</taxon>
        <taxon>Bacillati</taxon>
        <taxon>Bacillota</taxon>
        <taxon>Bacilli</taxon>
        <taxon>Bacillales</taxon>
        <taxon>Bacillaceae</taxon>
        <taxon>Lentibacillus</taxon>
    </lineage>
</organism>
<dbReference type="Proteomes" id="UP000198642">
    <property type="component" value="Unassembled WGS sequence"/>
</dbReference>
<comment type="similarity">
    <text evidence="1">Belongs to the glycosyltransferase 2 family.</text>
</comment>
<evidence type="ECO:0000313" key="3">
    <source>
        <dbReference type="EMBL" id="SFB27354.1"/>
    </source>
</evidence>
<protein>
    <submittedName>
        <fullName evidence="3">Glycosyl transferase family 2</fullName>
    </submittedName>
</protein>
<dbReference type="AlphaFoldDB" id="A0A1I0ZNR7"/>
<dbReference type="STRING" id="237679.SAMN04488072_112105"/>
<evidence type="ECO:0000259" key="2">
    <source>
        <dbReference type="Pfam" id="PF00535"/>
    </source>
</evidence>
<proteinExistence type="inferred from homology"/>
<gene>
    <name evidence="3" type="ORF">SAMN04488072_112105</name>
</gene>
<dbReference type="GO" id="GO:0016740">
    <property type="term" value="F:transferase activity"/>
    <property type="evidence" value="ECO:0007669"/>
    <property type="project" value="UniProtKB-KW"/>
</dbReference>
<dbReference type="Gene3D" id="3.90.550.10">
    <property type="entry name" value="Spore Coat Polysaccharide Biosynthesis Protein SpsA, Chain A"/>
    <property type="match status" value="1"/>
</dbReference>
<evidence type="ECO:0000256" key="1">
    <source>
        <dbReference type="ARBA" id="ARBA00006739"/>
    </source>
</evidence>
<keyword evidence="3" id="KW-0808">Transferase</keyword>
<sequence length="636" mass="73470">MIKFMEKGVSKIIDWILYTVLNEKQKKAISNLLTDKQKNILRKLTQHGKQHAQKQRLKQLKHHLYTLGFTYKALSELEELYSTTNDSHMKRLAAWELTQWYANQYKKAGARQALDYLPAVIDGETDQDQLRRAAIIKAECHDILDQPNEGKQIIDEALRSQQHPDLYLAYANLEETIEARTKWINKAMEVYNLQPVFFQTDHDSVVYDDLKTKPMDRKIENGPKVSVILPAYNAEDGIATAIESILTQTWQNIELLVVDDCSTDQTKDIVRAYMKQDTRITLLSTPGNSGPYVARNIALEAASGEYVTINDSDDWSHTEKIEIQANHLQINKKVIANTSEHARLTEELKLYRRGMPGRYIFSNMSSIMFRRKPVLKKVGYWDSVRFAADGEFKRRLIKVFGKARYVDLTSGPLSLPRQSVVSLTGSSAFGYNGYFKGVRKEYVDSLEHHHNRADTLYYPYPQKERPFPVPEPMWPNREEKPSGRRFFDVIMAADFRMADEHEKILQTINSLPAANKRIGFIQMYHYNLAFDQEINSLIRELLDGDRLQMLVYGEKVSTNRLIVMDPAVLEDWQQYIPDIAADNIHVMADVMPDELDIECCREHLQSYFGKTAIWHEEAIPISIMMKDGKVFDDASQ</sequence>
<dbReference type="SUPFAM" id="SSF53448">
    <property type="entry name" value="Nucleotide-diphospho-sugar transferases"/>
    <property type="match status" value="1"/>
</dbReference>
<dbReference type="PANTHER" id="PTHR43685">
    <property type="entry name" value="GLYCOSYLTRANSFERASE"/>
    <property type="match status" value="1"/>
</dbReference>
<name>A0A1I0ZNR7_9BACI</name>
<reference evidence="3 4" key="1">
    <citation type="submission" date="2016-10" db="EMBL/GenBank/DDBJ databases">
        <authorList>
            <person name="de Groot N.N."/>
        </authorList>
    </citation>
    <scope>NUCLEOTIDE SEQUENCE [LARGE SCALE GENOMIC DNA]</scope>
    <source>
        <strain evidence="3 4">CGMCC 1.3702</strain>
    </source>
</reference>
<dbReference type="OrthoDB" id="396512at2"/>
<dbReference type="EMBL" id="FOJW01000012">
    <property type="protein sequence ID" value="SFB27354.1"/>
    <property type="molecule type" value="Genomic_DNA"/>
</dbReference>
<dbReference type="InterPro" id="IPR001173">
    <property type="entry name" value="Glyco_trans_2-like"/>
</dbReference>